<accession>A0A9D3W3M5</accession>
<protein>
    <submittedName>
        <fullName evidence="2">Uncharacterized protein</fullName>
    </submittedName>
</protein>
<sequence>MYTLEIPTSANTNKQSRLENSRLMDIVARTTTRRRGHAQSSKSCNLRNVVMNGPKGPNGTHRVLTPMYECSTTKEDLTQYLWAREKRTRKPPFFFYETCGLHPCHWNIIRYDAIHKNERVFITPIAGRTQKRSRVEGSTQDTEGNGHPHLAPHKLRRRSVPIRAITPPALVPPPILTFPLTLVVPVVCQLCSLSSPRLRSTCDCTYTKYNTPKPARGPSWFLTH</sequence>
<dbReference type="AlphaFoldDB" id="A0A9D3W3M5"/>
<evidence type="ECO:0000256" key="1">
    <source>
        <dbReference type="SAM" id="MobiDB-lite"/>
    </source>
</evidence>
<proteinExistence type="predicted"/>
<evidence type="ECO:0000313" key="3">
    <source>
        <dbReference type="Proteomes" id="UP000828251"/>
    </source>
</evidence>
<organism evidence="2 3">
    <name type="scientific">Gossypium stocksii</name>
    <dbReference type="NCBI Taxonomy" id="47602"/>
    <lineage>
        <taxon>Eukaryota</taxon>
        <taxon>Viridiplantae</taxon>
        <taxon>Streptophyta</taxon>
        <taxon>Embryophyta</taxon>
        <taxon>Tracheophyta</taxon>
        <taxon>Spermatophyta</taxon>
        <taxon>Magnoliopsida</taxon>
        <taxon>eudicotyledons</taxon>
        <taxon>Gunneridae</taxon>
        <taxon>Pentapetalae</taxon>
        <taxon>rosids</taxon>
        <taxon>malvids</taxon>
        <taxon>Malvales</taxon>
        <taxon>Malvaceae</taxon>
        <taxon>Malvoideae</taxon>
        <taxon>Gossypium</taxon>
    </lineage>
</organism>
<dbReference type="Proteomes" id="UP000828251">
    <property type="component" value="Unassembled WGS sequence"/>
</dbReference>
<name>A0A9D3W3M5_9ROSI</name>
<feature type="region of interest" description="Disordered" evidence="1">
    <location>
        <begin position="128"/>
        <end position="153"/>
    </location>
</feature>
<keyword evidence="3" id="KW-1185">Reference proteome</keyword>
<reference evidence="2 3" key="1">
    <citation type="journal article" date="2021" name="Plant Biotechnol. J.">
        <title>Multi-omics assisted identification of the key and species-specific regulatory components of drought-tolerant mechanisms in Gossypium stocksii.</title>
        <authorList>
            <person name="Yu D."/>
            <person name="Ke L."/>
            <person name="Zhang D."/>
            <person name="Wu Y."/>
            <person name="Sun Y."/>
            <person name="Mei J."/>
            <person name="Sun J."/>
            <person name="Sun Y."/>
        </authorList>
    </citation>
    <scope>NUCLEOTIDE SEQUENCE [LARGE SCALE GENOMIC DNA]</scope>
    <source>
        <strain evidence="3">cv. E1</strain>
        <tissue evidence="2">Leaf</tissue>
    </source>
</reference>
<gene>
    <name evidence="2" type="ORF">J1N35_010998</name>
</gene>
<dbReference type="EMBL" id="JAIQCV010000004">
    <property type="protein sequence ID" value="KAH1107230.1"/>
    <property type="molecule type" value="Genomic_DNA"/>
</dbReference>
<comment type="caution">
    <text evidence="2">The sequence shown here is derived from an EMBL/GenBank/DDBJ whole genome shotgun (WGS) entry which is preliminary data.</text>
</comment>
<evidence type="ECO:0000313" key="2">
    <source>
        <dbReference type="EMBL" id="KAH1107230.1"/>
    </source>
</evidence>